<sequence length="112" mass="13134">MLSRDEILSMIDRKENWTCDKCLSAKTSRRSIVCHGNDEENNDDHDQERETRVTIKDVIELIQKNHSSLTSQLKTFKTAISVIRDSVQYMSDSFENLQKEIKAMKKLLEDRE</sequence>
<accession>A0ABD2P1T1</accession>
<organism evidence="1 2">
    <name type="scientific">Cryptolaemus montrouzieri</name>
    <dbReference type="NCBI Taxonomy" id="559131"/>
    <lineage>
        <taxon>Eukaryota</taxon>
        <taxon>Metazoa</taxon>
        <taxon>Ecdysozoa</taxon>
        <taxon>Arthropoda</taxon>
        <taxon>Hexapoda</taxon>
        <taxon>Insecta</taxon>
        <taxon>Pterygota</taxon>
        <taxon>Neoptera</taxon>
        <taxon>Endopterygota</taxon>
        <taxon>Coleoptera</taxon>
        <taxon>Polyphaga</taxon>
        <taxon>Cucujiformia</taxon>
        <taxon>Coccinelloidea</taxon>
        <taxon>Coccinellidae</taxon>
        <taxon>Scymninae</taxon>
        <taxon>Scymnini</taxon>
        <taxon>Cryptolaemus</taxon>
    </lineage>
</organism>
<reference evidence="1 2" key="1">
    <citation type="journal article" date="2021" name="BMC Biol.">
        <title>Horizontally acquired antibacterial genes associated with adaptive radiation of ladybird beetles.</title>
        <authorList>
            <person name="Li H.S."/>
            <person name="Tang X.F."/>
            <person name="Huang Y.H."/>
            <person name="Xu Z.Y."/>
            <person name="Chen M.L."/>
            <person name="Du X.Y."/>
            <person name="Qiu B.Y."/>
            <person name="Chen P.T."/>
            <person name="Zhang W."/>
            <person name="Slipinski A."/>
            <person name="Escalona H.E."/>
            <person name="Waterhouse R.M."/>
            <person name="Zwick A."/>
            <person name="Pang H."/>
        </authorList>
    </citation>
    <scope>NUCLEOTIDE SEQUENCE [LARGE SCALE GENOMIC DNA]</scope>
    <source>
        <strain evidence="1">SYSU2018</strain>
    </source>
</reference>
<keyword evidence="2" id="KW-1185">Reference proteome</keyword>
<dbReference type="EMBL" id="JABFTP020000165">
    <property type="protein sequence ID" value="KAL3284693.1"/>
    <property type="molecule type" value="Genomic_DNA"/>
</dbReference>
<gene>
    <name evidence="1" type="ORF">HHI36_018842</name>
</gene>
<protein>
    <submittedName>
        <fullName evidence="1">Uncharacterized protein</fullName>
    </submittedName>
</protein>
<dbReference type="Proteomes" id="UP001516400">
    <property type="component" value="Unassembled WGS sequence"/>
</dbReference>
<evidence type="ECO:0000313" key="1">
    <source>
        <dbReference type="EMBL" id="KAL3284693.1"/>
    </source>
</evidence>
<name>A0ABD2P1T1_9CUCU</name>
<evidence type="ECO:0000313" key="2">
    <source>
        <dbReference type="Proteomes" id="UP001516400"/>
    </source>
</evidence>
<dbReference type="AlphaFoldDB" id="A0ABD2P1T1"/>
<proteinExistence type="predicted"/>
<comment type="caution">
    <text evidence="1">The sequence shown here is derived from an EMBL/GenBank/DDBJ whole genome shotgun (WGS) entry which is preliminary data.</text>
</comment>